<comment type="caution">
    <text evidence="1">The sequence shown here is derived from an EMBL/GenBank/DDBJ whole genome shotgun (WGS) entry which is preliminary data.</text>
</comment>
<accession>A0ABW3IGY8</accession>
<dbReference type="EMBL" id="JBHTJP010000035">
    <property type="protein sequence ID" value="MFD0977065.1"/>
    <property type="molecule type" value="Genomic_DNA"/>
</dbReference>
<evidence type="ECO:0008006" key="3">
    <source>
        <dbReference type="Google" id="ProtNLM"/>
    </source>
</evidence>
<keyword evidence="2" id="KW-1185">Reference proteome</keyword>
<sequence>MNKFTRLSFPLFIIMFILPSLKAQIQEAKLESTLKEYHSIPKEVAYLHLNKTILLMGEQLGFSAYVVNKNDLKPSIETTNLYVQISNSAGEVVKEKMLLVKNGVASNTIQIDTSFTSGDYVLTGFTNWMRNFDEQNFFKGSFVVRDSNLDFKVNKDDLTEIDAQFLPESGHLLSDVTNTVGVVVKDKTGYGLPNAAVQIRDSRNRLLSDVALNRYGIGKFTLIPDPNEKYSAIVVFEGKEISVSFQTPVASEGIILSAVQRNKELRLVVNSNSASLPKIENKPYFLVIQNRKRIETIDIKFGDKKSIPVVLDLDYLASGMNIITLMDEACRPIAERLFFNYEGIPLREIQDPRLIEAQDSLAVRFLRNGADSSHLSVSILPQNSISNNSNHNIVSYTMLQPYLRGNIENGSWYFHEITEEKKYALDNLLITQGWSSYDWGAIFEKPLELKYRFENNIELTGYINKGSNRNRLRYLVHANSNNEPLFLDIPPGNGAFVFDGFRPLEGEELVISRIKDNDKLLPAGLAVQFSPQKIPYLSHHSKFLLQKNSEYSINGNLMTPVLPFEGQAEELKEVLLEIKIDKLLERERKLGIHSFGRIHVIKENEVPLYQTLAGYLKSKGLMVSEAGGSFSVNNKFAVAANESGSGASFGKPAPSKGMAVFLDGIRIVDQTMFHQYPLSSIDYIEINKHGLGEGITGGNGAIKIYSLLKSGTPARDRNRVQQFEIPLAYSSPKLFYVPRYENNHDEFFQKYGVIDWKPDLYAGVGEDVIFKIKKPEVDFQMIIEGFTTDGKLIYDVKTVSVGE</sequence>
<reference evidence="2" key="1">
    <citation type="journal article" date="2019" name="Int. J. Syst. Evol. Microbiol.">
        <title>The Global Catalogue of Microorganisms (GCM) 10K type strain sequencing project: providing services to taxonomists for standard genome sequencing and annotation.</title>
        <authorList>
            <consortium name="The Broad Institute Genomics Platform"/>
            <consortium name="The Broad Institute Genome Sequencing Center for Infectious Disease"/>
            <person name="Wu L."/>
            <person name="Ma J."/>
        </authorList>
    </citation>
    <scope>NUCLEOTIDE SEQUENCE [LARGE SCALE GENOMIC DNA]</scope>
    <source>
        <strain evidence="2">CCUG 60898</strain>
    </source>
</reference>
<dbReference type="RefSeq" id="WP_380739043.1">
    <property type="nucleotide sequence ID" value="NZ_JBHTJP010000035.1"/>
</dbReference>
<name>A0ABW3IGY8_9FLAO</name>
<evidence type="ECO:0000313" key="2">
    <source>
        <dbReference type="Proteomes" id="UP001597100"/>
    </source>
</evidence>
<dbReference type="Gene3D" id="2.60.40.1930">
    <property type="match status" value="1"/>
</dbReference>
<organism evidence="1 2">
    <name type="scientific">Salinimicrobium gaetbulicola</name>
    <dbReference type="NCBI Taxonomy" id="999702"/>
    <lineage>
        <taxon>Bacteria</taxon>
        <taxon>Pseudomonadati</taxon>
        <taxon>Bacteroidota</taxon>
        <taxon>Flavobacteriia</taxon>
        <taxon>Flavobacteriales</taxon>
        <taxon>Flavobacteriaceae</taxon>
        <taxon>Salinimicrobium</taxon>
    </lineage>
</organism>
<proteinExistence type="predicted"/>
<dbReference type="Proteomes" id="UP001597100">
    <property type="component" value="Unassembled WGS sequence"/>
</dbReference>
<gene>
    <name evidence="1" type="ORF">ACFQ1G_09695</name>
</gene>
<protein>
    <recommendedName>
        <fullName evidence="3">TonB-dependent receptor-like protein</fullName>
    </recommendedName>
</protein>
<evidence type="ECO:0000313" key="1">
    <source>
        <dbReference type="EMBL" id="MFD0977065.1"/>
    </source>
</evidence>